<organism evidence="2 3">
    <name type="scientific">Paracoccus yeei</name>
    <dbReference type="NCBI Taxonomy" id="147645"/>
    <lineage>
        <taxon>Bacteria</taxon>
        <taxon>Pseudomonadati</taxon>
        <taxon>Pseudomonadota</taxon>
        <taxon>Alphaproteobacteria</taxon>
        <taxon>Rhodobacterales</taxon>
        <taxon>Paracoccaceae</taxon>
        <taxon>Paracoccus</taxon>
    </lineage>
</organism>
<sequence>MSQPNLRVAIYPFEPRLEIRAQMLLAIEEIGHAGDINDQPGGGRPSRHATNCGGPTGALVQAPTPRTPDRPGAWKALGESGRSALPVHVKERKSS</sequence>
<accession>A0A5P2QLB3</accession>
<dbReference type="AlphaFoldDB" id="A0A5P2QLB3"/>
<dbReference type="EMBL" id="CP044078">
    <property type="protein sequence ID" value="QEU06595.1"/>
    <property type="molecule type" value="Genomic_DNA"/>
</dbReference>
<evidence type="ECO:0000313" key="2">
    <source>
        <dbReference type="EMBL" id="QEU06595.1"/>
    </source>
</evidence>
<feature type="region of interest" description="Disordered" evidence="1">
    <location>
        <begin position="35"/>
        <end position="95"/>
    </location>
</feature>
<protein>
    <submittedName>
        <fullName evidence="2">Uncharacterized protein</fullName>
    </submittedName>
</protein>
<geneLocation type="plasmid" evidence="2">
    <name>unnamed1</name>
</geneLocation>
<reference evidence="2 3" key="1">
    <citation type="submission" date="2019-09" db="EMBL/GenBank/DDBJ databases">
        <title>FDA dAtabase for Regulatory Grade micrObial Sequences (FDA-ARGOS): Supporting development and validation of Infectious Disease Dx tests.</title>
        <authorList>
            <person name="Sciortino C."/>
            <person name="Tallon L."/>
            <person name="Sadzewicz L."/>
            <person name="Vavikolanu K."/>
            <person name="Mehta A."/>
            <person name="Aluvathingal J."/>
            <person name="Nadendla S."/>
            <person name="Nandy P."/>
            <person name="Geyer C."/>
            <person name="Yan Y."/>
            <person name="Sichtig H."/>
        </authorList>
    </citation>
    <scope>NUCLEOTIDE SEQUENCE [LARGE SCALE GENOMIC DNA]</scope>
    <source>
        <strain evidence="2 3">FDAARGOS_643</strain>
        <plasmid evidence="2 3">unnamed1</plasmid>
    </source>
</reference>
<keyword evidence="2" id="KW-0614">Plasmid</keyword>
<dbReference type="Proteomes" id="UP000324507">
    <property type="component" value="Plasmid unnamed1"/>
</dbReference>
<dbReference type="RefSeq" id="WP_150349264.1">
    <property type="nucleotide sequence ID" value="NZ_CAUQGX010000050.1"/>
</dbReference>
<evidence type="ECO:0000256" key="1">
    <source>
        <dbReference type="SAM" id="MobiDB-lite"/>
    </source>
</evidence>
<name>A0A5P2QLB3_9RHOB</name>
<gene>
    <name evidence="2" type="ORF">FOB51_00550</name>
</gene>
<evidence type="ECO:0000313" key="3">
    <source>
        <dbReference type="Proteomes" id="UP000324507"/>
    </source>
</evidence>
<proteinExistence type="predicted"/>